<dbReference type="Proteomes" id="UP000278164">
    <property type="component" value="Unassembled WGS sequence"/>
</dbReference>
<dbReference type="RefSeq" id="WP_121736269.1">
    <property type="nucleotide sequence ID" value="NZ_QXXG01000002.1"/>
</dbReference>
<gene>
    <name evidence="2" type="ORF">D7V78_11115</name>
</gene>
<evidence type="ECO:0000313" key="2">
    <source>
        <dbReference type="EMBL" id="RLT73250.1"/>
    </source>
</evidence>
<feature type="compositionally biased region" description="Polar residues" evidence="1">
    <location>
        <begin position="188"/>
        <end position="197"/>
    </location>
</feature>
<dbReference type="EMBL" id="RAYI01000019">
    <property type="protein sequence ID" value="RLT73250.1"/>
    <property type="molecule type" value="Genomic_DNA"/>
</dbReference>
<evidence type="ECO:0000256" key="1">
    <source>
        <dbReference type="SAM" id="MobiDB-lite"/>
    </source>
</evidence>
<comment type="caution">
    <text evidence="2">The sequence shown here is derived from an EMBL/GenBank/DDBJ whole genome shotgun (WGS) entry which is preliminary data.</text>
</comment>
<dbReference type="AlphaFoldDB" id="A0A3L7ZTA4"/>
<reference evidence="2 3" key="1">
    <citation type="submission" date="2018-09" db="EMBL/GenBank/DDBJ databases">
        <title>Murine metabolic-syndrome-specific gut microbial biobank.</title>
        <authorList>
            <person name="Liu C."/>
        </authorList>
    </citation>
    <scope>NUCLEOTIDE SEQUENCE [LARGE SCALE GENOMIC DNA]</scope>
    <source>
        <strain evidence="2 3">8-P5</strain>
    </source>
</reference>
<accession>A0A3L7ZTA4</accession>
<evidence type="ECO:0000313" key="3">
    <source>
        <dbReference type="Proteomes" id="UP000278164"/>
    </source>
</evidence>
<proteinExistence type="predicted"/>
<dbReference type="OrthoDB" id="1048866at2"/>
<feature type="region of interest" description="Disordered" evidence="1">
    <location>
        <begin position="188"/>
        <end position="218"/>
    </location>
</feature>
<sequence length="218" mass="22400">MGFWSSLLKTGGKAVGATGKAVGGAVLHPSQTLRGAGSALKTATVGAAAGYVGWEKLTTDKSVVRIVSDAVIGEDTTNAISGTAKAATETVNKLTGKAEQTFDSVSQASSSLSSTLDGSSNFLSGVSNGNAGNMLGNFFSNLAHGKVSGLSIVGLIAGAFLVFGRTGWLGKIAGIFLTMMMIGNNTQRQQEASVTDNQRQARPQQEQEEQTHSGGMRR</sequence>
<name>A0A3L7ZTA4_PARDI</name>
<protein>
    <submittedName>
        <fullName evidence="2">Uncharacterized protein</fullName>
    </submittedName>
</protein>
<organism evidence="2 3">
    <name type="scientific">Parabacteroides distasonis</name>
    <dbReference type="NCBI Taxonomy" id="823"/>
    <lineage>
        <taxon>Bacteria</taxon>
        <taxon>Pseudomonadati</taxon>
        <taxon>Bacteroidota</taxon>
        <taxon>Bacteroidia</taxon>
        <taxon>Bacteroidales</taxon>
        <taxon>Tannerellaceae</taxon>
        <taxon>Parabacteroides</taxon>
    </lineage>
</organism>